<protein>
    <submittedName>
        <fullName evidence="3">Aste57867_25279 protein</fullName>
    </submittedName>
</protein>
<evidence type="ECO:0000313" key="2">
    <source>
        <dbReference type="EMBL" id="KAF0682642.1"/>
    </source>
</evidence>
<dbReference type="EMBL" id="CAADRA010007537">
    <property type="protein sequence ID" value="VFU01905.1"/>
    <property type="molecule type" value="Genomic_DNA"/>
</dbReference>
<evidence type="ECO:0000256" key="1">
    <source>
        <dbReference type="SAM" id="Coils"/>
    </source>
</evidence>
<reference evidence="3 4" key="1">
    <citation type="submission" date="2019-03" db="EMBL/GenBank/DDBJ databases">
        <authorList>
            <person name="Gaulin E."/>
            <person name="Dumas B."/>
        </authorList>
    </citation>
    <scope>NUCLEOTIDE SEQUENCE [LARGE SCALE GENOMIC DNA]</scope>
    <source>
        <strain evidence="3">CBS 568.67</strain>
    </source>
</reference>
<evidence type="ECO:0000313" key="3">
    <source>
        <dbReference type="EMBL" id="VFU01905.1"/>
    </source>
</evidence>
<dbReference type="AlphaFoldDB" id="A0A485LTE0"/>
<feature type="coiled-coil region" evidence="1">
    <location>
        <begin position="304"/>
        <end position="338"/>
    </location>
</feature>
<gene>
    <name evidence="3" type="primary">Aste57867_25279</name>
    <name evidence="2" type="ORF">As57867_025201</name>
    <name evidence="3" type="ORF">ASTE57867_25279</name>
</gene>
<dbReference type="OrthoDB" id="77136at2759"/>
<keyword evidence="1" id="KW-0175">Coiled coil</keyword>
<keyword evidence="4" id="KW-1185">Reference proteome</keyword>
<reference evidence="2" key="2">
    <citation type="submission" date="2019-06" db="EMBL/GenBank/DDBJ databases">
        <title>Genomics analysis of Aphanomyces spp. identifies a new class of oomycete effector associated with host adaptation.</title>
        <authorList>
            <person name="Gaulin E."/>
        </authorList>
    </citation>
    <scope>NUCLEOTIDE SEQUENCE</scope>
    <source>
        <strain evidence="2">CBS 578.67</strain>
    </source>
</reference>
<evidence type="ECO:0000313" key="4">
    <source>
        <dbReference type="Proteomes" id="UP000332933"/>
    </source>
</evidence>
<dbReference type="Proteomes" id="UP000332933">
    <property type="component" value="Unassembled WGS sequence"/>
</dbReference>
<dbReference type="EMBL" id="VJMH01007511">
    <property type="protein sequence ID" value="KAF0682642.1"/>
    <property type="molecule type" value="Genomic_DNA"/>
</dbReference>
<sequence length="453" mass="51330">MNFGAMDFARRRTESSARMDAAPGVDDRLRADLEDLKERLRVEAVEKERLKLRCARDHERFAAEYSQFEARLVRANSTLEKNRQLLETALREKDAEIASMQTQVDKQRHVIECLKQDPRLQYSLLRRHNKKVDESDQEDDEDDGRLHALEQQVSKLFSQLHEAERVKEEQAQHIETQKAANTKLMSALKKMKRKAEEAADSGVNHMLQDIQSKYMRLEADKAKVDAALDASRAEIGELQSKLDGAQTQHKVACNEAAQLRDSLKAMEAAKETLEKELDARDLYIRDLETDYKIMGKVDVANPEMEHAQRVLDRKNDELMQMEAKCKQYERQLELQQHAGGSEVDGLEGSSAGTRPLTLTDLDQLHSQAIKVENKAHAVTRMVATFEEGQHRDLQSLLIEESDAGAAVGALSSEQDGKQRILMSLMVSQTLLDDLSHSLGQTFARHIGSNCAMQ</sequence>
<name>A0A485LTE0_9STRA</name>
<feature type="coiled-coil region" evidence="1">
    <location>
        <begin position="146"/>
        <end position="276"/>
    </location>
</feature>
<feature type="coiled-coil region" evidence="1">
    <location>
        <begin position="30"/>
        <end position="103"/>
    </location>
</feature>
<proteinExistence type="predicted"/>
<organism evidence="3 4">
    <name type="scientific">Aphanomyces stellatus</name>
    <dbReference type="NCBI Taxonomy" id="120398"/>
    <lineage>
        <taxon>Eukaryota</taxon>
        <taxon>Sar</taxon>
        <taxon>Stramenopiles</taxon>
        <taxon>Oomycota</taxon>
        <taxon>Saprolegniomycetes</taxon>
        <taxon>Saprolegniales</taxon>
        <taxon>Verrucalvaceae</taxon>
        <taxon>Aphanomyces</taxon>
    </lineage>
</organism>
<accession>A0A485LTE0</accession>